<evidence type="ECO:0000256" key="1">
    <source>
        <dbReference type="SAM" id="Phobius"/>
    </source>
</evidence>
<reference evidence="2" key="1">
    <citation type="journal article" date="2014" name="Int. J. Syst. Evol. Microbiol.">
        <title>Complete genome sequence of Corynebacterium casei LMG S-19264T (=DSM 44701T), isolated from a smear-ripened cheese.</title>
        <authorList>
            <consortium name="US DOE Joint Genome Institute (JGI-PGF)"/>
            <person name="Walter F."/>
            <person name="Albersmeier A."/>
            <person name="Kalinowski J."/>
            <person name="Ruckert C."/>
        </authorList>
    </citation>
    <scope>NUCLEOTIDE SEQUENCE</scope>
    <source>
        <strain evidence="2">JCM 12580</strain>
    </source>
</reference>
<keyword evidence="1" id="KW-1133">Transmembrane helix</keyword>
<evidence type="ECO:0000313" key="3">
    <source>
        <dbReference type="Proteomes" id="UP000658382"/>
    </source>
</evidence>
<dbReference type="EMBL" id="BMNQ01000082">
    <property type="protein sequence ID" value="GGK08222.1"/>
    <property type="molecule type" value="Genomic_DNA"/>
</dbReference>
<dbReference type="AlphaFoldDB" id="A0A917V1G4"/>
<dbReference type="Proteomes" id="UP000658382">
    <property type="component" value="Unassembled WGS sequence"/>
</dbReference>
<feature type="transmembrane region" description="Helical" evidence="1">
    <location>
        <begin position="21"/>
        <end position="44"/>
    </location>
</feature>
<keyword evidence="1" id="KW-0472">Membrane</keyword>
<organism evidence="2 3">
    <name type="scientific">Lentibacillus kapialis</name>
    <dbReference type="NCBI Taxonomy" id="340214"/>
    <lineage>
        <taxon>Bacteria</taxon>
        <taxon>Bacillati</taxon>
        <taxon>Bacillota</taxon>
        <taxon>Bacilli</taxon>
        <taxon>Bacillales</taxon>
        <taxon>Bacillaceae</taxon>
        <taxon>Lentibacillus</taxon>
    </lineage>
</organism>
<reference evidence="2" key="2">
    <citation type="submission" date="2020-09" db="EMBL/GenBank/DDBJ databases">
        <authorList>
            <person name="Sun Q."/>
            <person name="Ohkuma M."/>
        </authorList>
    </citation>
    <scope>NUCLEOTIDE SEQUENCE</scope>
    <source>
        <strain evidence="2">JCM 12580</strain>
    </source>
</reference>
<evidence type="ECO:0000313" key="2">
    <source>
        <dbReference type="EMBL" id="GGK08222.1"/>
    </source>
</evidence>
<feature type="transmembrane region" description="Helical" evidence="1">
    <location>
        <begin position="82"/>
        <end position="104"/>
    </location>
</feature>
<dbReference type="RefSeq" id="WP_188634238.1">
    <property type="nucleotide sequence ID" value="NZ_BMNQ01000082.1"/>
</dbReference>
<protein>
    <submittedName>
        <fullName evidence="2">Uncharacterized protein</fullName>
    </submittedName>
</protein>
<proteinExistence type="predicted"/>
<keyword evidence="3" id="KW-1185">Reference proteome</keyword>
<sequence length="105" mass="12155">MELIGKVQERCEERNKVFLTLDILFTLLSMGLAIWMLFLAIPALTGSSQLFLIILTIFMTFFLGMTYGIRVVEMIVTGKREYFALMLFSAILMFGIAIFEWWLLV</sequence>
<accession>A0A917V1G4</accession>
<keyword evidence="1" id="KW-0812">Transmembrane</keyword>
<feature type="transmembrane region" description="Helical" evidence="1">
    <location>
        <begin position="50"/>
        <end position="70"/>
    </location>
</feature>
<name>A0A917V1G4_9BACI</name>
<gene>
    <name evidence="2" type="ORF">GCM10007063_33270</name>
</gene>
<comment type="caution">
    <text evidence="2">The sequence shown here is derived from an EMBL/GenBank/DDBJ whole genome shotgun (WGS) entry which is preliminary data.</text>
</comment>